<dbReference type="PANTHER" id="PTHR10491">
    <property type="entry name" value="DTDP-4-DEHYDRORHAMNOSE REDUCTASE"/>
    <property type="match status" value="1"/>
</dbReference>
<sequence>MPLSPNASWLVTGATGLLGRDLTTGLAGRGIAVTALGRGCLDITDAAAVRAAIACHRPAVVVNCAAWTAVDAAESHPGRAMRVNGDGPAHLARACREGGVRMLQLSTDYVFAGLAGRPYREDAQPDPRTAYGRSKLVGEQAVLATLPETGYVVRTAWLYGAGGPNFVSTMIRLAARQATPQVVNDQRGQPTWSADLADRLIALGTAALSGAAPAGIYHATNTGETTWYALAREIFGLLGADPDRIRPTTSRALARPAARPGFSVLDQRRWQEAGLGPLRDWRSALAEAFPVLHRAAGRGAPPGAP</sequence>
<evidence type="ECO:0000313" key="4">
    <source>
        <dbReference type="EMBL" id="GFE13803.1"/>
    </source>
</evidence>
<gene>
    <name evidence="4" type="primary">rfbD</name>
    <name evidence="4" type="ORF">Sgleb_18500</name>
</gene>
<dbReference type="GO" id="GO:0008831">
    <property type="term" value="F:dTDP-4-dehydrorhamnose reductase activity"/>
    <property type="evidence" value="ECO:0007669"/>
    <property type="project" value="UniProtKB-EC"/>
</dbReference>
<dbReference type="Gene3D" id="3.40.50.720">
    <property type="entry name" value="NAD(P)-binding Rossmann-like Domain"/>
    <property type="match status" value="1"/>
</dbReference>
<dbReference type="NCBIfam" id="TIGR01214">
    <property type="entry name" value="rmlD"/>
    <property type="match status" value="1"/>
</dbReference>
<name>A0A640SQR7_9ACTN</name>
<dbReference type="CDD" id="cd05254">
    <property type="entry name" value="dTDP_HR_like_SDR_e"/>
    <property type="match status" value="1"/>
</dbReference>
<comment type="similarity">
    <text evidence="1 2">Belongs to the dTDP-4-dehydrorhamnose reductase family.</text>
</comment>
<dbReference type="InterPro" id="IPR005913">
    <property type="entry name" value="dTDP_dehydrorham_reduct"/>
</dbReference>
<keyword evidence="2" id="KW-0560">Oxidoreductase</keyword>
<organism evidence="4 5">
    <name type="scientific">Streptomyces glebosus</name>
    <dbReference type="NCBI Taxonomy" id="249580"/>
    <lineage>
        <taxon>Bacteria</taxon>
        <taxon>Bacillati</taxon>
        <taxon>Actinomycetota</taxon>
        <taxon>Actinomycetes</taxon>
        <taxon>Kitasatosporales</taxon>
        <taxon>Streptomycetaceae</taxon>
        <taxon>Streptomyces</taxon>
    </lineage>
</organism>
<evidence type="ECO:0000256" key="2">
    <source>
        <dbReference type="RuleBase" id="RU364082"/>
    </source>
</evidence>
<dbReference type="EC" id="1.1.1.133" evidence="2"/>
<dbReference type="AlphaFoldDB" id="A0A640SQR7"/>
<keyword evidence="2" id="KW-0521">NADP</keyword>
<keyword evidence="5" id="KW-1185">Reference proteome</keyword>
<dbReference type="Proteomes" id="UP000430079">
    <property type="component" value="Unassembled WGS sequence"/>
</dbReference>
<dbReference type="EMBL" id="BLIO01000001">
    <property type="protein sequence ID" value="GFE13803.1"/>
    <property type="molecule type" value="Genomic_DNA"/>
</dbReference>
<comment type="caution">
    <text evidence="4">The sequence shown here is derived from an EMBL/GenBank/DDBJ whole genome shotgun (WGS) entry which is preliminary data.</text>
</comment>
<dbReference type="Pfam" id="PF04321">
    <property type="entry name" value="RmlD_sub_bind"/>
    <property type="match status" value="1"/>
</dbReference>
<dbReference type="PANTHER" id="PTHR10491:SF4">
    <property type="entry name" value="METHIONINE ADENOSYLTRANSFERASE 2 SUBUNIT BETA"/>
    <property type="match status" value="1"/>
</dbReference>
<proteinExistence type="inferred from homology"/>
<comment type="pathway">
    <text evidence="2">Carbohydrate biosynthesis; dTDP-L-rhamnose biosynthesis.</text>
</comment>
<dbReference type="GO" id="GO:0005829">
    <property type="term" value="C:cytosol"/>
    <property type="evidence" value="ECO:0007669"/>
    <property type="project" value="TreeGrafter"/>
</dbReference>
<dbReference type="InterPro" id="IPR036291">
    <property type="entry name" value="NAD(P)-bd_dom_sf"/>
</dbReference>
<dbReference type="SUPFAM" id="SSF51735">
    <property type="entry name" value="NAD(P)-binding Rossmann-fold domains"/>
    <property type="match status" value="1"/>
</dbReference>
<dbReference type="InterPro" id="IPR029903">
    <property type="entry name" value="RmlD-like-bd"/>
</dbReference>
<dbReference type="GO" id="GO:0019305">
    <property type="term" value="P:dTDP-rhamnose biosynthetic process"/>
    <property type="evidence" value="ECO:0007669"/>
    <property type="project" value="UniProtKB-UniPathway"/>
</dbReference>
<dbReference type="UniPathway" id="UPA00124"/>
<evidence type="ECO:0000256" key="1">
    <source>
        <dbReference type="ARBA" id="ARBA00010944"/>
    </source>
</evidence>
<feature type="domain" description="RmlD-like substrate binding" evidence="3">
    <location>
        <begin position="10"/>
        <end position="289"/>
    </location>
</feature>
<dbReference type="Gene3D" id="3.90.25.10">
    <property type="entry name" value="UDP-galactose 4-epimerase, domain 1"/>
    <property type="match status" value="1"/>
</dbReference>
<reference evidence="4 5" key="1">
    <citation type="submission" date="2019-12" db="EMBL/GenBank/DDBJ databases">
        <title>Whole genome shotgun sequence of Streptomyces hygroscopicus subsp. glebosus NBRC 13786.</title>
        <authorList>
            <person name="Ichikawa N."/>
            <person name="Kimura A."/>
            <person name="Kitahashi Y."/>
            <person name="Komaki H."/>
            <person name="Tamura T."/>
        </authorList>
    </citation>
    <scope>NUCLEOTIDE SEQUENCE [LARGE SCALE GENOMIC DNA]</scope>
    <source>
        <strain evidence="4 5">NBRC 13786</strain>
    </source>
</reference>
<accession>A0A640SQR7</accession>
<evidence type="ECO:0000313" key="5">
    <source>
        <dbReference type="Proteomes" id="UP000430079"/>
    </source>
</evidence>
<protein>
    <recommendedName>
        <fullName evidence="2">dTDP-4-dehydrorhamnose reductase</fullName>
        <ecNumber evidence="2">1.1.1.133</ecNumber>
    </recommendedName>
</protein>
<evidence type="ECO:0000259" key="3">
    <source>
        <dbReference type="Pfam" id="PF04321"/>
    </source>
</evidence>
<comment type="function">
    <text evidence="2">Catalyzes the reduction of dTDP-6-deoxy-L-lyxo-4-hexulose to yield dTDP-L-rhamnose.</text>
</comment>